<dbReference type="InterPro" id="IPR036291">
    <property type="entry name" value="NAD(P)-bd_dom_sf"/>
</dbReference>
<dbReference type="InterPro" id="IPR020806">
    <property type="entry name" value="PKS_PP-bd"/>
</dbReference>
<dbReference type="InterPro" id="IPR057326">
    <property type="entry name" value="KR_dom"/>
</dbReference>
<dbReference type="InterPro" id="IPR036736">
    <property type="entry name" value="ACP-like_sf"/>
</dbReference>
<proteinExistence type="predicted"/>
<dbReference type="Gene3D" id="1.10.1200.10">
    <property type="entry name" value="ACP-like"/>
    <property type="match status" value="1"/>
</dbReference>
<dbReference type="SMART" id="SM00823">
    <property type="entry name" value="PKS_PP"/>
    <property type="match status" value="1"/>
</dbReference>
<evidence type="ECO:0000313" key="6">
    <source>
        <dbReference type="Proteomes" id="UP001589610"/>
    </source>
</evidence>
<dbReference type="Gene3D" id="3.40.50.720">
    <property type="entry name" value="NAD(P)-binding Rossmann-like Domain"/>
    <property type="match status" value="1"/>
</dbReference>
<dbReference type="RefSeq" id="WP_386164132.1">
    <property type="nucleotide sequence ID" value="NZ_JBHMBS010000085.1"/>
</dbReference>
<evidence type="ECO:0000259" key="4">
    <source>
        <dbReference type="PROSITE" id="PS50075"/>
    </source>
</evidence>
<dbReference type="SMART" id="SM01294">
    <property type="entry name" value="PKS_PP_betabranch"/>
    <property type="match status" value="1"/>
</dbReference>
<dbReference type="EMBL" id="JBHMBS010000085">
    <property type="protein sequence ID" value="MFB9682470.1"/>
    <property type="molecule type" value="Genomic_DNA"/>
</dbReference>
<dbReference type="PROSITE" id="PS00012">
    <property type="entry name" value="PHOSPHOPANTETHEINE"/>
    <property type="match status" value="1"/>
</dbReference>
<dbReference type="InterPro" id="IPR009081">
    <property type="entry name" value="PP-bd_ACP"/>
</dbReference>
<dbReference type="Pfam" id="PF00550">
    <property type="entry name" value="PP-binding"/>
    <property type="match status" value="1"/>
</dbReference>
<dbReference type="SMART" id="SM00822">
    <property type="entry name" value="PKS_KR"/>
    <property type="match status" value="1"/>
</dbReference>
<sequence length="426" mass="44434">GGAVVDGPSWGEGTVLVTGGTGALGGLVARHLVVAHGVRDLLLVSRGGEKAPGAAELVAGLEACGARVVVAACDVGDRAALEGLLRGLERPLGAVVHAAGVVDDGLIGGLTPERLDRVLAPKADAAWHLHELTRQMPLTAFVLFSSASATFGNAGQGNYAAANAFLDGLAAHRRAEGLPATSLAWGLWEHGMGAGLGETERARLARSGAVPLTEAEALALFDAALSLDDPVPLPIRLDLAALRARPDDVPPPLRGLVRRAVRHTTETRGVRPLADRLAGLPADERRRVVLDIVFGHVSAVLGHRETERIEEDRPFRELGFDSLMGVELRNKLTADSGLTLPATLVFDHPTPAAIAELLHEHLSAKDTEPIDQVLAVLEGLGTDDRPAVAERLRALLAGWKDGDGGAADLADASDDDLFDLVENLGS</sequence>
<organism evidence="5 6">
    <name type="scientific">Streptosporangium vulgare</name>
    <dbReference type="NCBI Taxonomy" id="46190"/>
    <lineage>
        <taxon>Bacteria</taxon>
        <taxon>Bacillati</taxon>
        <taxon>Actinomycetota</taxon>
        <taxon>Actinomycetes</taxon>
        <taxon>Streptosporangiales</taxon>
        <taxon>Streptosporangiaceae</taxon>
        <taxon>Streptosporangium</taxon>
    </lineage>
</organism>
<evidence type="ECO:0000313" key="5">
    <source>
        <dbReference type="EMBL" id="MFB9682470.1"/>
    </source>
</evidence>
<evidence type="ECO:0000256" key="1">
    <source>
        <dbReference type="ARBA" id="ARBA00022450"/>
    </source>
</evidence>
<reference evidence="5 6" key="1">
    <citation type="submission" date="2024-09" db="EMBL/GenBank/DDBJ databases">
        <authorList>
            <person name="Sun Q."/>
            <person name="Mori K."/>
        </authorList>
    </citation>
    <scope>NUCLEOTIDE SEQUENCE [LARGE SCALE GENOMIC DNA]</scope>
    <source>
        <strain evidence="5 6">JCM 3028</strain>
    </source>
</reference>
<dbReference type="InterPro" id="IPR006162">
    <property type="entry name" value="Ppantetheine_attach_site"/>
</dbReference>
<keyword evidence="3" id="KW-0808">Transferase</keyword>
<dbReference type="Pfam" id="PF08659">
    <property type="entry name" value="KR"/>
    <property type="match status" value="1"/>
</dbReference>
<feature type="domain" description="Carrier" evidence="4">
    <location>
        <begin position="287"/>
        <end position="362"/>
    </location>
</feature>
<protein>
    <submittedName>
        <fullName evidence="5">Beta-ketoacyl reductase</fullName>
    </submittedName>
</protein>
<name>A0ABV5TVL8_9ACTN</name>
<keyword evidence="1" id="KW-0596">Phosphopantetheine</keyword>
<accession>A0ABV5TVL8</accession>
<evidence type="ECO:0000256" key="2">
    <source>
        <dbReference type="ARBA" id="ARBA00022553"/>
    </source>
</evidence>
<evidence type="ECO:0000256" key="3">
    <source>
        <dbReference type="ARBA" id="ARBA00022679"/>
    </source>
</evidence>
<gene>
    <name evidence="5" type="ORF">ACFFRH_44015</name>
</gene>
<dbReference type="InterPro" id="IPR013968">
    <property type="entry name" value="PKS_KR"/>
</dbReference>
<dbReference type="Proteomes" id="UP001589610">
    <property type="component" value="Unassembled WGS sequence"/>
</dbReference>
<dbReference type="PANTHER" id="PTHR43775">
    <property type="entry name" value="FATTY ACID SYNTHASE"/>
    <property type="match status" value="1"/>
</dbReference>
<feature type="non-terminal residue" evidence="5">
    <location>
        <position position="1"/>
    </location>
</feature>
<dbReference type="PANTHER" id="PTHR43775:SF51">
    <property type="entry name" value="INACTIVE PHENOLPHTHIOCEROL SYNTHESIS POLYKETIDE SYNTHASE TYPE I PKS1-RELATED"/>
    <property type="match status" value="1"/>
</dbReference>
<dbReference type="CDD" id="cd08956">
    <property type="entry name" value="KR_3_FAS_SDR_x"/>
    <property type="match status" value="1"/>
</dbReference>
<dbReference type="PROSITE" id="PS50075">
    <property type="entry name" value="CARRIER"/>
    <property type="match status" value="1"/>
</dbReference>
<keyword evidence="6" id="KW-1185">Reference proteome</keyword>
<comment type="caution">
    <text evidence="5">The sequence shown here is derived from an EMBL/GenBank/DDBJ whole genome shotgun (WGS) entry which is preliminary data.</text>
</comment>
<dbReference type="SUPFAM" id="SSF51735">
    <property type="entry name" value="NAD(P)-binding Rossmann-fold domains"/>
    <property type="match status" value="1"/>
</dbReference>
<dbReference type="SUPFAM" id="SSF47336">
    <property type="entry name" value="ACP-like"/>
    <property type="match status" value="1"/>
</dbReference>
<keyword evidence="2" id="KW-0597">Phosphoprotein</keyword>
<dbReference type="InterPro" id="IPR050091">
    <property type="entry name" value="PKS_NRPS_Biosynth_Enz"/>
</dbReference>